<feature type="transmembrane region" description="Helical" evidence="1">
    <location>
        <begin position="32"/>
        <end position="49"/>
    </location>
</feature>
<feature type="transmembrane region" description="Helical" evidence="1">
    <location>
        <begin position="102"/>
        <end position="123"/>
    </location>
</feature>
<feature type="transmembrane region" description="Helical" evidence="1">
    <location>
        <begin position="61"/>
        <end position="82"/>
    </location>
</feature>
<gene>
    <name evidence="2" type="ORF">R4Y45_00560</name>
</gene>
<sequence length="135" mass="15005">MKTYRSTAWVLLFNAIVNILLVLPMVSNTISLKGFTDVIIALTSAFVLYQSYKHYKLRTINVSSVLLIISAIISWGNFFIVTSRVPAETNALSLLQSQDANLVLVLGAIVGVLRIVAVVFAFIEYHKVMKIEEEA</sequence>
<organism evidence="2 3">
    <name type="scientific">Holzapfeliella saturejae</name>
    <dbReference type="NCBI Taxonomy" id="3082953"/>
    <lineage>
        <taxon>Bacteria</taxon>
        <taxon>Bacillati</taxon>
        <taxon>Bacillota</taxon>
        <taxon>Bacilli</taxon>
        <taxon>Lactobacillales</taxon>
        <taxon>Lactobacillaceae</taxon>
        <taxon>Holzapfeliella</taxon>
    </lineage>
</organism>
<evidence type="ECO:0000313" key="3">
    <source>
        <dbReference type="Proteomes" id="UP001377804"/>
    </source>
</evidence>
<keyword evidence="1" id="KW-0812">Transmembrane</keyword>
<dbReference type="Proteomes" id="UP001377804">
    <property type="component" value="Unassembled WGS sequence"/>
</dbReference>
<dbReference type="RefSeq" id="WP_339968220.1">
    <property type="nucleotide sequence ID" value="NZ_JAWMWG010000001.1"/>
</dbReference>
<evidence type="ECO:0000256" key="1">
    <source>
        <dbReference type="SAM" id="Phobius"/>
    </source>
</evidence>
<keyword evidence="3" id="KW-1185">Reference proteome</keyword>
<accession>A0ABU8SEE5</accession>
<proteinExistence type="predicted"/>
<keyword evidence="1" id="KW-0472">Membrane</keyword>
<protein>
    <submittedName>
        <fullName evidence="2">Uncharacterized protein</fullName>
    </submittedName>
</protein>
<feature type="transmembrane region" description="Helical" evidence="1">
    <location>
        <begin position="7"/>
        <end position="26"/>
    </location>
</feature>
<name>A0ABU8SEE5_9LACO</name>
<evidence type="ECO:0000313" key="2">
    <source>
        <dbReference type="EMBL" id="MEJ6347753.1"/>
    </source>
</evidence>
<comment type="caution">
    <text evidence="2">The sequence shown here is derived from an EMBL/GenBank/DDBJ whole genome shotgun (WGS) entry which is preliminary data.</text>
</comment>
<dbReference type="EMBL" id="JAWMWG010000001">
    <property type="protein sequence ID" value="MEJ6347753.1"/>
    <property type="molecule type" value="Genomic_DNA"/>
</dbReference>
<reference evidence="2 3" key="1">
    <citation type="submission" date="2023-10" db="EMBL/GenBank/DDBJ databases">
        <title>Holzapfeliella saturejae sp. nov. isolated from Satureja montana flowers.</title>
        <authorList>
            <person name="Alcantara C."/>
            <person name="Zuniga M."/>
            <person name="Landete J.M."/>
            <person name="Monedero V."/>
        </authorList>
    </citation>
    <scope>NUCLEOTIDE SEQUENCE [LARGE SCALE GENOMIC DNA]</scope>
    <source>
        <strain evidence="2 3">He02</strain>
    </source>
</reference>
<keyword evidence="1" id="KW-1133">Transmembrane helix</keyword>